<evidence type="ECO:0000313" key="1">
    <source>
        <dbReference type="EnsemblMetazoa" id="tetur02g04360.1"/>
    </source>
</evidence>
<protein>
    <submittedName>
        <fullName evidence="1">Uncharacterized protein</fullName>
    </submittedName>
</protein>
<reference evidence="2" key="1">
    <citation type="submission" date="2011-08" db="EMBL/GenBank/DDBJ databases">
        <authorList>
            <person name="Rombauts S."/>
        </authorList>
    </citation>
    <scope>NUCLEOTIDE SEQUENCE</scope>
    <source>
        <strain evidence="2">London</strain>
    </source>
</reference>
<dbReference type="Proteomes" id="UP000015104">
    <property type="component" value="Unassembled WGS sequence"/>
</dbReference>
<dbReference type="EnsemblMetazoa" id="tetur02g04360.1">
    <property type="protein sequence ID" value="tetur02g04360.1"/>
    <property type="gene ID" value="tetur02g04360"/>
</dbReference>
<proteinExistence type="predicted"/>
<name>T1JVF0_TETUR</name>
<accession>T1JVF0</accession>
<sequence>MIMGMLKKYISFFFSIYKHFQCITKPKAMDRLK</sequence>
<dbReference type="EMBL" id="CAEY01000792">
    <property type="status" value="NOT_ANNOTATED_CDS"/>
    <property type="molecule type" value="Genomic_DNA"/>
</dbReference>
<dbReference type="AlphaFoldDB" id="T1JVF0"/>
<organism evidence="1 2">
    <name type="scientific">Tetranychus urticae</name>
    <name type="common">Two-spotted spider mite</name>
    <dbReference type="NCBI Taxonomy" id="32264"/>
    <lineage>
        <taxon>Eukaryota</taxon>
        <taxon>Metazoa</taxon>
        <taxon>Ecdysozoa</taxon>
        <taxon>Arthropoda</taxon>
        <taxon>Chelicerata</taxon>
        <taxon>Arachnida</taxon>
        <taxon>Acari</taxon>
        <taxon>Acariformes</taxon>
        <taxon>Trombidiformes</taxon>
        <taxon>Prostigmata</taxon>
        <taxon>Eleutherengona</taxon>
        <taxon>Raphignathae</taxon>
        <taxon>Tetranychoidea</taxon>
        <taxon>Tetranychidae</taxon>
        <taxon>Tetranychus</taxon>
    </lineage>
</organism>
<keyword evidence="2" id="KW-1185">Reference proteome</keyword>
<evidence type="ECO:0000313" key="2">
    <source>
        <dbReference type="Proteomes" id="UP000015104"/>
    </source>
</evidence>
<reference evidence="1" key="2">
    <citation type="submission" date="2015-06" db="UniProtKB">
        <authorList>
            <consortium name="EnsemblMetazoa"/>
        </authorList>
    </citation>
    <scope>IDENTIFICATION</scope>
</reference>
<dbReference type="HOGENOM" id="CLU_3385329_0_0_1"/>